<keyword evidence="6 12" id="KW-0547">Nucleotide-binding</keyword>
<accession>A0A1F7U232</accession>
<dbReference type="Gene3D" id="1.10.287.40">
    <property type="entry name" value="Serine-tRNA synthetase, tRNA binding domain"/>
    <property type="match status" value="1"/>
</dbReference>
<feature type="binding site" evidence="13">
    <location>
        <position position="258"/>
    </location>
    <ligand>
        <name>L-serine</name>
        <dbReference type="ChEBI" id="CHEBI:33384"/>
    </ligand>
</feature>
<feature type="binding site" evidence="12 14">
    <location>
        <begin position="345"/>
        <end position="348"/>
    </location>
    <ligand>
        <name>ATP</name>
        <dbReference type="ChEBI" id="CHEBI:30616"/>
    </ligand>
</feature>
<evidence type="ECO:0000256" key="3">
    <source>
        <dbReference type="ARBA" id="ARBA00010728"/>
    </source>
</evidence>
<dbReference type="Proteomes" id="UP000176303">
    <property type="component" value="Unassembled WGS sequence"/>
</dbReference>
<evidence type="ECO:0000256" key="13">
    <source>
        <dbReference type="PIRSR" id="PIRSR001529-1"/>
    </source>
</evidence>
<dbReference type="GO" id="GO:0016260">
    <property type="term" value="P:selenocysteine biosynthetic process"/>
    <property type="evidence" value="ECO:0007669"/>
    <property type="project" value="UniProtKB-UniRule"/>
</dbReference>
<dbReference type="SUPFAM" id="SSF55681">
    <property type="entry name" value="Class II aaRS and biotin synthetases"/>
    <property type="match status" value="1"/>
</dbReference>
<dbReference type="GO" id="GO:0006434">
    <property type="term" value="P:seryl-tRNA aminoacylation"/>
    <property type="evidence" value="ECO:0007669"/>
    <property type="project" value="UniProtKB-UniRule"/>
</dbReference>
<evidence type="ECO:0000256" key="5">
    <source>
        <dbReference type="ARBA" id="ARBA00022598"/>
    </source>
</evidence>
<feature type="binding site" evidence="14">
    <location>
        <begin position="274"/>
        <end position="277"/>
    </location>
    <ligand>
        <name>ATP</name>
        <dbReference type="ChEBI" id="CHEBI:30616"/>
    </ligand>
</feature>
<evidence type="ECO:0000256" key="8">
    <source>
        <dbReference type="ARBA" id="ARBA00022917"/>
    </source>
</evidence>
<comment type="caution">
    <text evidence="16">The sequence shown here is derived from an EMBL/GenBank/DDBJ whole genome shotgun (WGS) entry which is preliminary data.</text>
</comment>
<dbReference type="InterPro" id="IPR042103">
    <property type="entry name" value="SerRS_1_N_sf"/>
</dbReference>
<comment type="subcellular location">
    <subcellularLocation>
        <location evidence="1 12">Cytoplasm</location>
    </subcellularLocation>
</comment>
<dbReference type="GO" id="GO:0005524">
    <property type="term" value="F:ATP binding"/>
    <property type="evidence" value="ECO:0007669"/>
    <property type="project" value="UniProtKB-UniRule"/>
</dbReference>
<comment type="pathway">
    <text evidence="2 12">Aminoacyl-tRNA biosynthesis; selenocysteinyl-tRNA(Sec) biosynthesis; L-seryl-tRNA(Sec) from L-serine and tRNA(Sec): step 1/1.</text>
</comment>
<comment type="catalytic activity">
    <reaction evidence="11 12">
        <text>tRNA(Ser) + L-serine + ATP = L-seryl-tRNA(Ser) + AMP + diphosphate + H(+)</text>
        <dbReference type="Rhea" id="RHEA:12292"/>
        <dbReference type="Rhea" id="RHEA-COMP:9669"/>
        <dbReference type="Rhea" id="RHEA-COMP:9703"/>
        <dbReference type="ChEBI" id="CHEBI:15378"/>
        <dbReference type="ChEBI" id="CHEBI:30616"/>
        <dbReference type="ChEBI" id="CHEBI:33019"/>
        <dbReference type="ChEBI" id="CHEBI:33384"/>
        <dbReference type="ChEBI" id="CHEBI:78442"/>
        <dbReference type="ChEBI" id="CHEBI:78533"/>
        <dbReference type="ChEBI" id="CHEBI:456215"/>
        <dbReference type="EC" id="6.1.1.11"/>
    </reaction>
</comment>
<dbReference type="InterPro" id="IPR002314">
    <property type="entry name" value="aa-tRNA-synt_IIb"/>
</dbReference>
<evidence type="ECO:0000313" key="16">
    <source>
        <dbReference type="EMBL" id="OGL72325.1"/>
    </source>
</evidence>
<dbReference type="PRINTS" id="PR00981">
    <property type="entry name" value="TRNASYNTHSER"/>
</dbReference>
<dbReference type="CDD" id="cd00770">
    <property type="entry name" value="SerRS_core"/>
    <property type="match status" value="1"/>
</dbReference>
<evidence type="ECO:0000256" key="14">
    <source>
        <dbReference type="PIRSR" id="PIRSR001529-2"/>
    </source>
</evidence>
<dbReference type="EMBL" id="MGDZ01000067">
    <property type="protein sequence ID" value="OGL72325.1"/>
    <property type="molecule type" value="Genomic_DNA"/>
</dbReference>
<keyword evidence="5 12" id="KW-0436">Ligase</keyword>
<evidence type="ECO:0000256" key="1">
    <source>
        <dbReference type="ARBA" id="ARBA00004496"/>
    </source>
</evidence>
<dbReference type="STRING" id="1802391.A3D72_01490"/>
<evidence type="ECO:0000256" key="9">
    <source>
        <dbReference type="ARBA" id="ARBA00023146"/>
    </source>
</evidence>
<dbReference type="PIRSF" id="PIRSF001529">
    <property type="entry name" value="Ser-tRNA-synth_IIa"/>
    <property type="match status" value="1"/>
</dbReference>
<dbReference type="InterPro" id="IPR045864">
    <property type="entry name" value="aa-tRNA-synth_II/BPL/LPL"/>
</dbReference>
<feature type="binding site" evidence="12 14">
    <location>
        <begin position="258"/>
        <end position="260"/>
    </location>
    <ligand>
        <name>ATP</name>
        <dbReference type="ChEBI" id="CHEBI:30616"/>
    </ligand>
</feature>
<feature type="binding site" evidence="12">
    <location>
        <begin position="227"/>
        <end position="229"/>
    </location>
    <ligand>
        <name>L-serine</name>
        <dbReference type="ChEBI" id="CHEBI:33384"/>
    </ligand>
</feature>
<dbReference type="Pfam" id="PF00587">
    <property type="entry name" value="tRNA-synt_2b"/>
    <property type="match status" value="1"/>
</dbReference>
<keyword evidence="9 12" id="KW-0030">Aminoacyl-tRNA synthetase</keyword>
<dbReference type="AlphaFoldDB" id="A0A1F7U232"/>
<evidence type="ECO:0000256" key="4">
    <source>
        <dbReference type="ARBA" id="ARBA00022490"/>
    </source>
</evidence>
<dbReference type="NCBIfam" id="TIGR00414">
    <property type="entry name" value="serS"/>
    <property type="match status" value="1"/>
</dbReference>
<dbReference type="UniPathway" id="UPA00906">
    <property type="reaction ID" value="UER00895"/>
</dbReference>
<feature type="binding site" evidence="12">
    <location>
        <position position="381"/>
    </location>
    <ligand>
        <name>L-serine</name>
        <dbReference type="ChEBI" id="CHEBI:33384"/>
    </ligand>
</feature>
<dbReference type="PANTHER" id="PTHR43697:SF1">
    <property type="entry name" value="SERINE--TRNA LIGASE"/>
    <property type="match status" value="1"/>
</dbReference>
<evidence type="ECO:0000256" key="2">
    <source>
        <dbReference type="ARBA" id="ARBA00005045"/>
    </source>
</evidence>
<dbReference type="InterPro" id="IPR015866">
    <property type="entry name" value="Ser-tRNA-synth_1_N"/>
</dbReference>
<dbReference type="InterPro" id="IPR010978">
    <property type="entry name" value="tRNA-bd_arm"/>
</dbReference>
<feature type="site" description="Important for serine binding" evidence="13">
    <location>
        <position position="381"/>
    </location>
</feature>
<evidence type="ECO:0000256" key="6">
    <source>
        <dbReference type="ARBA" id="ARBA00022741"/>
    </source>
</evidence>
<dbReference type="SUPFAM" id="SSF46589">
    <property type="entry name" value="tRNA-binding arm"/>
    <property type="match status" value="1"/>
</dbReference>
<dbReference type="InterPro" id="IPR006195">
    <property type="entry name" value="aa-tRNA-synth_II"/>
</dbReference>
<sequence length="420" mass="47472">MIDIKLLRDDPAAIRKAIKNRGSKIDIDEVIRLDEERRGLQKQVDDRRALKNQVGEKIAKASASEKKKLVSGMKEFDLEQDKMEKELAVVDKKFQIVFSQIPNIPLPDVPVGKDEKGNVVAREVGKKPKFDFEPKSSLEIGEALDIIDTARAAKVSGTRFGYLKNEAVLLEFALVRYALDTLIPEGFEPVLPPVLVREKTMWAMGFLDQHTEEIYKIDGEDQRLIGTSEQSVIPMHMDEILEGGDLPRRYVAFSTCFRREAGSYGKDTKGILRVHQFDKVEMLVLTVPSASEAEHRFLVSLQERLMTGLKLPYRVVNLCTGDFGAPSARTIDIETWIPSENRYRETHSASTTTDFQTRRLNIRCRPEGSGKLEFCHALNATAFTGRALIAILENYQEKDGSVTVPEVLRKYCGFERIGPR</sequence>
<dbReference type="GO" id="GO:0004828">
    <property type="term" value="F:serine-tRNA ligase activity"/>
    <property type="evidence" value="ECO:0007669"/>
    <property type="project" value="UniProtKB-UniRule"/>
</dbReference>
<evidence type="ECO:0000256" key="11">
    <source>
        <dbReference type="ARBA" id="ARBA00048823"/>
    </source>
</evidence>
<keyword evidence="8 12" id="KW-0648">Protein biosynthesis</keyword>
<comment type="subunit">
    <text evidence="12">Homodimer. The tRNA molecule binds across the dimer.</text>
</comment>
<name>A0A1F7U232_9BACT</name>
<feature type="binding site" evidence="13">
    <location>
        <position position="227"/>
    </location>
    <ligand>
        <name>L-serine</name>
        <dbReference type="ChEBI" id="CHEBI:33384"/>
    </ligand>
</feature>
<reference evidence="16 17" key="1">
    <citation type="journal article" date="2016" name="Nat. Commun.">
        <title>Thousands of microbial genomes shed light on interconnected biogeochemical processes in an aquifer system.</title>
        <authorList>
            <person name="Anantharaman K."/>
            <person name="Brown C.T."/>
            <person name="Hug L.A."/>
            <person name="Sharon I."/>
            <person name="Castelle C.J."/>
            <person name="Probst A.J."/>
            <person name="Thomas B.C."/>
            <person name="Singh A."/>
            <person name="Wilkins M.J."/>
            <person name="Karaoz U."/>
            <person name="Brodie E.L."/>
            <person name="Williams K.H."/>
            <person name="Hubbard S.S."/>
            <person name="Banfield J.F."/>
        </authorList>
    </citation>
    <scope>NUCLEOTIDE SEQUENCE [LARGE SCALE GENOMIC DNA]</scope>
</reference>
<comment type="function">
    <text evidence="12">Catalyzes the attachment of serine to tRNA(Ser). Is also able to aminoacylate tRNA(Sec) with serine, to form the misacylated tRNA L-seryl-tRNA(Sec), which will be further converted into selenocysteinyl-tRNA(Sec).</text>
</comment>
<dbReference type="HAMAP" id="MF_00176">
    <property type="entry name" value="Ser_tRNA_synth_type1"/>
    <property type="match status" value="1"/>
</dbReference>
<protein>
    <recommendedName>
        <fullName evidence="12">Serine--tRNA ligase</fullName>
        <ecNumber evidence="12">6.1.1.11</ecNumber>
    </recommendedName>
    <alternativeName>
        <fullName evidence="12">Seryl-tRNA synthetase</fullName>
        <shortName evidence="12">SerRS</shortName>
    </alternativeName>
    <alternativeName>
        <fullName evidence="12">Seryl-tRNA(Ser/Sec) synthetase</fullName>
    </alternativeName>
</protein>
<dbReference type="EC" id="6.1.1.11" evidence="12"/>
<evidence type="ECO:0000256" key="12">
    <source>
        <dbReference type="HAMAP-Rule" id="MF_00176"/>
    </source>
</evidence>
<dbReference type="InterPro" id="IPR002317">
    <property type="entry name" value="Ser-tRNA-ligase_type_1"/>
</dbReference>
<dbReference type="GO" id="GO:0005737">
    <property type="term" value="C:cytoplasm"/>
    <property type="evidence" value="ECO:0007669"/>
    <property type="project" value="UniProtKB-SubCell"/>
</dbReference>
<proteinExistence type="inferred from homology"/>
<dbReference type="Pfam" id="PF02403">
    <property type="entry name" value="Seryl_tRNA_N"/>
    <property type="match status" value="1"/>
</dbReference>
<feature type="binding site" evidence="13">
    <location>
        <position position="379"/>
    </location>
    <ligand>
        <name>L-serine</name>
        <dbReference type="ChEBI" id="CHEBI:33384"/>
    </ligand>
</feature>
<feature type="binding site" evidence="12 13">
    <location>
        <position position="281"/>
    </location>
    <ligand>
        <name>L-serine</name>
        <dbReference type="ChEBI" id="CHEBI:33384"/>
    </ligand>
</feature>
<dbReference type="PROSITE" id="PS50862">
    <property type="entry name" value="AA_TRNA_LIGASE_II"/>
    <property type="match status" value="1"/>
</dbReference>
<keyword evidence="4 12" id="KW-0963">Cytoplasm</keyword>
<feature type="binding site" evidence="12">
    <location>
        <position position="274"/>
    </location>
    <ligand>
        <name>ATP</name>
        <dbReference type="ChEBI" id="CHEBI:30616"/>
    </ligand>
</feature>
<comment type="catalytic activity">
    <reaction evidence="10 12">
        <text>tRNA(Sec) + L-serine + ATP = L-seryl-tRNA(Sec) + AMP + diphosphate + H(+)</text>
        <dbReference type="Rhea" id="RHEA:42580"/>
        <dbReference type="Rhea" id="RHEA-COMP:9742"/>
        <dbReference type="Rhea" id="RHEA-COMP:10128"/>
        <dbReference type="ChEBI" id="CHEBI:15378"/>
        <dbReference type="ChEBI" id="CHEBI:30616"/>
        <dbReference type="ChEBI" id="CHEBI:33019"/>
        <dbReference type="ChEBI" id="CHEBI:33384"/>
        <dbReference type="ChEBI" id="CHEBI:78442"/>
        <dbReference type="ChEBI" id="CHEBI:78533"/>
        <dbReference type="ChEBI" id="CHEBI:456215"/>
        <dbReference type="EC" id="6.1.1.11"/>
    </reaction>
</comment>
<evidence type="ECO:0000256" key="7">
    <source>
        <dbReference type="ARBA" id="ARBA00022840"/>
    </source>
</evidence>
<comment type="domain">
    <text evidence="12">Consists of two distinct domains, a catalytic core and a N-terminal extension that is involved in tRNA binding.</text>
</comment>
<evidence type="ECO:0000256" key="10">
    <source>
        <dbReference type="ARBA" id="ARBA00047929"/>
    </source>
</evidence>
<dbReference type="PANTHER" id="PTHR43697">
    <property type="entry name" value="SERYL-TRNA SYNTHETASE"/>
    <property type="match status" value="1"/>
</dbReference>
<comment type="similarity">
    <text evidence="3 12">Belongs to the class-II aminoacyl-tRNA synthetase family. Type-1 seryl-tRNA synthetase subfamily.</text>
</comment>
<feature type="domain" description="Aminoacyl-transfer RNA synthetases class-II family profile" evidence="15">
    <location>
        <begin position="174"/>
        <end position="405"/>
    </location>
</feature>
<evidence type="ECO:0000259" key="15">
    <source>
        <dbReference type="PROSITE" id="PS50862"/>
    </source>
</evidence>
<gene>
    <name evidence="12" type="primary">serS</name>
    <name evidence="16" type="ORF">A3D72_01490</name>
</gene>
<keyword evidence="7 12" id="KW-0067">ATP-binding</keyword>
<evidence type="ECO:0000313" key="17">
    <source>
        <dbReference type="Proteomes" id="UP000176303"/>
    </source>
</evidence>
<dbReference type="Gene3D" id="3.30.930.10">
    <property type="entry name" value="Bira Bifunctional Protein, Domain 2"/>
    <property type="match status" value="1"/>
</dbReference>
<organism evidence="16 17">
    <name type="scientific">Candidatus Uhrbacteria bacterium RIFCSPHIGHO2_02_FULL_57_19</name>
    <dbReference type="NCBI Taxonomy" id="1802391"/>
    <lineage>
        <taxon>Bacteria</taxon>
        <taxon>Candidatus Uhriibacteriota</taxon>
    </lineage>
</organism>
<dbReference type="InterPro" id="IPR033729">
    <property type="entry name" value="SerRS_core"/>
</dbReference>